<feature type="non-terminal residue" evidence="1">
    <location>
        <position position="90"/>
    </location>
</feature>
<dbReference type="AlphaFoldDB" id="A0A164W948"/>
<name>A0A164W948_9AGAM</name>
<sequence>MTAEPEILKRLATYRTSLSNKVLSLELQNLININEQVANINEAREADRERVTEAMAQLREIHGLTLQTRNMLSQMMEDSSNDYRVRPTSC</sequence>
<organism evidence="1 2">
    <name type="scientific">Sistotremastrum niveocremeum HHB9708</name>
    <dbReference type="NCBI Taxonomy" id="1314777"/>
    <lineage>
        <taxon>Eukaryota</taxon>
        <taxon>Fungi</taxon>
        <taxon>Dikarya</taxon>
        <taxon>Basidiomycota</taxon>
        <taxon>Agaricomycotina</taxon>
        <taxon>Agaricomycetes</taxon>
        <taxon>Sistotremastrales</taxon>
        <taxon>Sistotremastraceae</taxon>
        <taxon>Sertulicium</taxon>
        <taxon>Sertulicium niveocremeum</taxon>
    </lineage>
</organism>
<dbReference type="EMBL" id="KV419403">
    <property type="protein sequence ID" value="KZS94848.1"/>
    <property type="molecule type" value="Genomic_DNA"/>
</dbReference>
<dbReference type="Proteomes" id="UP000076722">
    <property type="component" value="Unassembled WGS sequence"/>
</dbReference>
<keyword evidence="2" id="KW-1185">Reference proteome</keyword>
<accession>A0A164W948</accession>
<protein>
    <submittedName>
        <fullName evidence="1">Uncharacterized protein</fullName>
    </submittedName>
</protein>
<gene>
    <name evidence="1" type="ORF">SISNIDRAFT_452985</name>
</gene>
<evidence type="ECO:0000313" key="2">
    <source>
        <dbReference type="Proteomes" id="UP000076722"/>
    </source>
</evidence>
<proteinExistence type="predicted"/>
<evidence type="ECO:0000313" key="1">
    <source>
        <dbReference type="EMBL" id="KZS94848.1"/>
    </source>
</evidence>
<reference evidence="1 2" key="1">
    <citation type="journal article" date="2016" name="Mol. Biol. Evol.">
        <title>Comparative Genomics of Early-Diverging Mushroom-Forming Fungi Provides Insights into the Origins of Lignocellulose Decay Capabilities.</title>
        <authorList>
            <person name="Nagy L.G."/>
            <person name="Riley R."/>
            <person name="Tritt A."/>
            <person name="Adam C."/>
            <person name="Daum C."/>
            <person name="Floudas D."/>
            <person name="Sun H."/>
            <person name="Yadav J.S."/>
            <person name="Pangilinan J."/>
            <person name="Larsson K.H."/>
            <person name="Matsuura K."/>
            <person name="Barry K."/>
            <person name="Labutti K."/>
            <person name="Kuo R."/>
            <person name="Ohm R.A."/>
            <person name="Bhattacharya S.S."/>
            <person name="Shirouzu T."/>
            <person name="Yoshinaga Y."/>
            <person name="Martin F.M."/>
            <person name="Grigoriev I.V."/>
            <person name="Hibbett D.S."/>
        </authorList>
    </citation>
    <scope>NUCLEOTIDE SEQUENCE [LARGE SCALE GENOMIC DNA]</scope>
    <source>
        <strain evidence="1 2">HHB9708</strain>
    </source>
</reference>